<name>A0A6G7YH94_9ACTN</name>
<dbReference type="KEGG" id="npi:G7071_11610"/>
<dbReference type="EMBL" id="CP049866">
    <property type="protein sequence ID" value="QIK75987.1"/>
    <property type="molecule type" value="Genomic_DNA"/>
</dbReference>
<dbReference type="InterPro" id="IPR011051">
    <property type="entry name" value="RmlC_Cupin_sf"/>
</dbReference>
<reference evidence="1 2" key="1">
    <citation type="submission" date="2020-03" db="EMBL/GenBank/DDBJ databases">
        <title>Nocardioides sp. nov., isolated from fish.</title>
        <authorList>
            <person name="Hyun D.-W."/>
            <person name="Bae J.-W."/>
        </authorList>
    </citation>
    <scope>NUCLEOTIDE SEQUENCE [LARGE SCALE GENOMIC DNA]</scope>
    <source>
        <strain evidence="1 2">HDW12A</strain>
    </source>
</reference>
<dbReference type="RefSeq" id="WP_166318854.1">
    <property type="nucleotide sequence ID" value="NZ_CP049866.1"/>
</dbReference>
<proteinExistence type="predicted"/>
<dbReference type="AlphaFoldDB" id="A0A6G7YH94"/>
<evidence type="ECO:0000313" key="1">
    <source>
        <dbReference type="EMBL" id="QIK75987.1"/>
    </source>
</evidence>
<dbReference type="Proteomes" id="UP000502035">
    <property type="component" value="Chromosome"/>
</dbReference>
<evidence type="ECO:0000313" key="2">
    <source>
        <dbReference type="Proteomes" id="UP000502035"/>
    </source>
</evidence>
<accession>A0A6G7YH94</accession>
<protein>
    <submittedName>
        <fullName evidence="1">HutD family protein</fullName>
    </submittedName>
</protein>
<dbReference type="InterPro" id="IPR010282">
    <property type="entry name" value="Uncharacterised_HutD/Ves"/>
</dbReference>
<dbReference type="Pfam" id="PF05962">
    <property type="entry name" value="HutD"/>
    <property type="match status" value="1"/>
</dbReference>
<dbReference type="PANTHER" id="PTHR37943">
    <property type="entry name" value="PROTEIN VES"/>
    <property type="match status" value="1"/>
</dbReference>
<dbReference type="SUPFAM" id="SSF51182">
    <property type="entry name" value="RmlC-like cupins"/>
    <property type="match status" value="1"/>
</dbReference>
<organism evidence="1 2">
    <name type="scientific">Nocardioides piscis</name>
    <dbReference type="NCBI Taxonomy" id="2714938"/>
    <lineage>
        <taxon>Bacteria</taxon>
        <taxon>Bacillati</taxon>
        <taxon>Actinomycetota</taxon>
        <taxon>Actinomycetes</taxon>
        <taxon>Propionibacteriales</taxon>
        <taxon>Nocardioidaceae</taxon>
        <taxon>Nocardioides</taxon>
    </lineage>
</organism>
<keyword evidence="2" id="KW-1185">Reference proteome</keyword>
<dbReference type="InterPro" id="IPR014710">
    <property type="entry name" value="RmlC-like_jellyroll"/>
</dbReference>
<dbReference type="PANTHER" id="PTHR37943:SF1">
    <property type="entry name" value="PROTEIN VES"/>
    <property type="match status" value="1"/>
</dbReference>
<dbReference type="Gene3D" id="2.60.120.10">
    <property type="entry name" value="Jelly Rolls"/>
    <property type="match status" value="1"/>
</dbReference>
<gene>
    <name evidence="1" type="ORF">G7071_11610</name>
</gene>
<sequence length="178" mass="18493">MAVVVRRDEVAPQPWANGGGTTRLLLRAEDDTWRVSLAHVGGDGPFSVFPGRTRLITVVDGPVLVLVVDGVEQVVEPRRPFAFAGDASVTASVPEGPVLALNVIGDPGRVAPFVTVLELGRGSSLPLAGDQAALVLQGRAQVEEVEASTHDLVVGPVEVSGRCTLAVLTLELLAPSHG</sequence>